<keyword evidence="4" id="KW-1133">Transmembrane helix</keyword>
<keyword evidence="4" id="KW-0472">Membrane</keyword>
<feature type="transmembrane region" description="Helical" evidence="4">
    <location>
        <begin position="785"/>
        <end position="807"/>
    </location>
</feature>
<feature type="compositionally biased region" description="Basic and acidic residues" evidence="3">
    <location>
        <begin position="669"/>
        <end position="678"/>
    </location>
</feature>
<accession>A0A9P5Y7L0</accession>
<keyword evidence="5" id="KW-0732">Signal</keyword>
<evidence type="ECO:0000256" key="1">
    <source>
        <dbReference type="ARBA" id="ARBA00022441"/>
    </source>
</evidence>
<feature type="transmembrane region" description="Helical" evidence="4">
    <location>
        <begin position="578"/>
        <end position="599"/>
    </location>
</feature>
<dbReference type="AlphaFoldDB" id="A0A9P5Y7L0"/>
<evidence type="ECO:0000256" key="4">
    <source>
        <dbReference type="SAM" id="Phobius"/>
    </source>
</evidence>
<dbReference type="PANTHER" id="PTHR46093:SF3">
    <property type="entry name" value="ACYL-COA-BINDING DOMAIN-CONTAINING PROTEIN 4"/>
    <property type="match status" value="1"/>
</dbReference>
<feature type="region of interest" description="Disordered" evidence="3">
    <location>
        <begin position="608"/>
        <end position="712"/>
    </location>
</feature>
<proteinExistence type="predicted"/>
<keyword evidence="7" id="KW-1185">Reference proteome</keyword>
<dbReference type="PANTHER" id="PTHR46093">
    <property type="entry name" value="ACYL-COA-BINDING DOMAIN-CONTAINING PROTEIN 5"/>
    <property type="match status" value="1"/>
</dbReference>
<reference evidence="6" key="1">
    <citation type="submission" date="2020-11" db="EMBL/GenBank/DDBJ databases">
        <authorList>
            <consortium name="DOE Joint Genome Institute"/>
            <person name="Ahrendt S."/>
            <person name="Riley R."/>
            <person name="Andreopoulos W."/>
            <person name="Labutti K."/>
            <person name="Pangilinan J."/>
            <person name="Ruiz-Duenas F.J."/>
            <person name="Barrasa J.M."/>
            <person name="Sanchez-Garcia M."/>
            <person name="Camarero S."/>
            <person name="Miyauchi S."/>
            <person name="Serrano A."/>
            <person name="Linde D."/>
            <person name="Babiker R."/>
            <person name="Drula E."/>
            <person name="Ayuso-Fernandez I."/>
            <person name="Pacheco R."/>
            <person name="Padilla G."/>
            <person name="Ferreira P."/>
            <person name="Barriuso J."/>
            <person name="Kellner H."/>
            <person name="Castanera R."/>
            <person name="Alfaro M."/>
            <person name="Ramirez L."/>
            <person name="Pisabarro A.G."/>
            <person name="Kuo A."/>
            <person name="Tritt A."/>
            <person name="Lipzen A."/>
            <person name="He G."/>
            <person name="Yan M."/>
            <person name="Ng V."/>
            <person name="Cullen D."/>
            <person name="Martin F."/>
            <person name="Rosso M.-N."/>
            <person name="Henrissat B."/>
            <person name="Hibbett D."/>
            <person name="Martinez A.T."/>
            <person name="Grigoriev I.V."/>
        </authorList>
    </citation>
    <scope>NUCLEOTIDE SEQUENCE</scope>
    <source>
        <strain evidence="6">CBS 247.69</strain>
    </source>
</reference>
<dbReference type="Gene3D" id="2.120.10.80">
    <property type="entry name" value="Kelch-type beta propeller"/>
    <property type="match status" value="2"/>
</dbReference>
<feature type="signal peptide" evidence="5">
    <location>
        <begin position="1"/>
        <end position="26"/>
    </location>
</feature>
<feature type="chain" id="PRO_5040442174" evidence="5">
    <location>
        <begin position="27"/>
        <end position="941"/>
    </location>
</feature>
<protein>
    <submittedName>
        <fullName evidence="6">Uncharacterized protein</fullName>
    </submittedName>
</protein>
<keyword evidence="4" id="KW-0812">Transmembrane</keyword>
<evidence type="ECO:0000256" key="2">
    <source>
        <dbReference type="ARBA" id="ARBA00022737"/>
    </source>
</evidence>
<dbReference type="Proteomes" id="UP000807353">
    <property type="component" value="Unassembled WGS sequence"/>
</dbReference>
<organism evidence="6 7">
    <name type="scientific">Collybia nuda</name>
    <dbReference type="NCBI Taxonomy" id="64659"/>
    <lineage>
        <taxon>Eukaryota</taxon>
        <taxon>Fungi</taxon>
        <taxon>Dikarya</taxon>
        <taxon>Basidiomycota</taxon>
        <taxon>Agaricomycotina</taxon>
        <taxon>Agaricomycetes</taxon>
        <taxon>Agaricomycetidae</taxon>
        <taxon>Agaricales</taxon>
        <taxon>Tricholomatineae</taxon>
        <taxon>Clitocybaceae</taxon>
        <taxon>Collybia</taxon>
    </lineage>
</organism>
<evidence type="ECO:0000313" key="7">
    <source>
        <dbReference type="Proteomes" id="UP000807353"/>
    </source>
</evidence>
<comment type="caution">
    <text evidence="6">The sequence shown here is derived from an EMBL/GenBank/DDBJ whole genome shotgun (WGS) entry which is preliminary data.</text>
</comment>
<dbReference type="SUPFAM" id="SSF117281">
    <property type="entry name" value="Kelch motif"/>
    <property type="match status" value="2"/>
</dbReference>
<dbReference type="EMBL" id="MU150270">
    <property type="protein sequence ID" value="KAF9462635.1"/>
    <property type="molecule type" value="Genomic_DNA"/>
</dbReference>
<dbReference type="OrthoDB" id="10250130at2759"/>
<gene>
    <name evidence="6" type="ORF">BDZ94DRAFT_1219539</name>
</gene>
<evidence type="ECO:0000313" key="6">
    <source>
        <dbReference type="EMBL" id="KAF9462635.1"/>
    </source>
</evidence>
<name>A0A9P5Y7L0_9AGAR</name>
<evidence type="ECO:0000256" key="5">
    <source>
        <dbReference type="SAM" id="SignalP"/>
    </source>
</evidence>
<dbReference type="InterPro" id="IPR015915">
    <property type="entry name" value="Kelch-typ_b-propeller"/>
</dbReference>
<feature type="transmembrane region" description="Helical" evidence="4">
    <location>
        <begin position="813"/>
        <end position="837"/>
    </location>
</feature>
<keyword evidence="1" id="KW-0880">Kelch repeat</keyword>
<keyword evidence="2" id="KW-0677">Repeat</keyword>
<sequence>MAWRLSILRLIYFLLTSWSYWSQVYAQTISIDTPVPPLQWINLSGLLKGSSRPPPLKDASVGYDETRHACNANRSLIIFGGESAGGFVLSQTYLLNLDTLTWSVPSPPSNLQRTPPARSAAVAGGDFAGSNRQGFVVIGGKGSDGQGLADIWASEYDFNNKFWSEVETPSPGPLPRWGASGGIDVLTAPTQDPVVPGPNNTFFLVGGSNGTQWNSLSDIWSLSIAGTLSSNLPDSSTASWNRLTAGNLPTKKFQTGTVISSRIVVAGGCDATLSSGFCAQQGAYVIDASRKSSISPGPCPAPRLRPVLVPNANKFSTSFGSQVYLLLGTIDSSRWQDDNGLNKGEVAVLDADTGLWTRILPSGDPGVTGEPTWPTPREGAAAFSHTKGLVGRLRDDFSDTIVFGGRDTSGNILSEVWLLRAYAGVVTPSSLVWAGFGTGELQTGIDANGSGVRVEYMTRCASVITSSSLSSIPTSANPTPTSTTGVKSPSASPFDTSLVHKVLSPLSVAIFQLAYLLIRLLSPSYLEDHILIHWVVTGVVLAAYALGVAGLAMAFTGITRTTGGHRNTADLHLKTGHAISGLILFIGVHGLIPVLLFIASRIRGSHHNPGGLVDDDSKPNIPVSSLSMEKAHPNSEAMRSPSQSFHDMSPPASPRPRTNSWGPSSIFRRSPDGRRSTDSESSSLGPHRGFEVVNRPTRARRASGGWPQPHSAENYSQQIAARSLGEIDWLQRRRTLNAVGELDYAISQVRRAQSSSTPATTDALMGSATRIALRRQLPFPPPPKIVLRLLVQLCLLGFSVLTLVILWQRAPRFAFGVFLTWTVAFYAVMSVCSWYFCPEHSILSALRSRLGTNTPETLDTPSTPTPGLRTPAGPYTHHQTPFRAAAISDDGSVAVRSVDTDVLEDGVDEFTTQRMIEEEMGRRDVSIITIPKRRLWIANPS</sequence>
<feature type="transmembrane region" description="Helical" evidence="4">
    <location>
        <begin position="530"/>
        <end position="558"/>
    </location>
</feature>
<evidence type="ECO:0000256" key="3">
    <source>
        <dbReference type="SAM" id="MobiDB-lite"/>
    </source>
</evidence>